<dbReference type="InParanoid" id="A0A6L2PU86"/>
<keyword evidence="5 13" id="KW-0698">rRNA processing</keyword>
<comment type="similarity">
    <text evidence="2 13">Belongs to the methyltransferase superfamily. RRP8 family.</text>
</comment>
<dbReference type="EMBL" id="BLKM01009220">
    <property type="protein sequence ID" value="GFG36056.1"/>
    <property type="molecule type" value="Genomic_DNA"/>
</dbReference>
<reference evidence="17" key="2">
    <citation type="submission" date="2020-01" db="EMBL/GenBank/DDBJ databases">
        <title>Draft genome sequence of the Termite Coptotermes fromosanus.</title>
        <authorList>
            <person name="Itakura S."/>
            <person name="Yosikawa Y."/>
            <person name="Umezawa K."/>
        </authorList>
    </citation>
    <scope>NUCLEOTIDE SEQUENCE [LARGE SCALE GENOMIC DNA]</scope>
</reference>
<feature type="compositionally biased region" description="Basic residues" evidence="14">
    <location>
        <begin position="162"/>
        <end position="173"/>
    </location>
</feature>
<feature type="region of interest" description="Disordered" evidence="14">
    <location>
        <begin position="122"/>
        <end position="199"/>
    </location>
</feature>
<evidence type="ECO:0000256" key="8">
    <source>
        <dbReference type="ARBA" id="ARBA00022691"/>
    </source>
</evidence>
<dbReference type="AlphaFoldDB" id="A0A6L2PU86"/>
<keyword evidence="17" id="KW-1185">Reference proteome</keyword>
<evidence type="ECO:0000256" key="11">
    <source>
        <dbReference type="ARBA" id="ARBA00023163"/>
    </source>
</evidence>
<feature type="compositionally biased region" description="Polar residues" evidence="14">
    <location>
        <begin position="138"/>
        <end position="150"/>
    </location>
</feature>
<feature type="non-terminal residue" evidence="16">
    <location>
        <position position="1"/>
    </location>
</feature>
<proteinExistence type="inferred from homology"/>
<name>A0A6L2PU86_COPFO</name>
<keyword evidence="9" id="KW-0156">Chromatin regulator</keyword>
<dbReference type="GO" id="GO:0005730">
    <property type="term" value="C:nucleolus"/>
    <property type="evidence" value="ECO:0007669"/>
    <property type="project" value="UniProtKB-SubCell"/>
</dbReference>
<organism evidence="16 17">
    <name type="scientific">Coptotermes formosanus</name>
    <name type="common">Formosan subterranean termite</name>
    <dbReference type="NCBI Taxonomy" id="36987"/>
    <lineage>
        <taxon>Eukaryota</taxon>
        <taxon>Metazoa</taxon>
        <taxon>Ecdysozoa</taxon>
        <taxon>Arthropoda</taxon>
        <taxon>Hexapoda</taxon>
        <taxon>Insecta</taxon>
        <taxon>Pterygota</taxon>
        <taxon>Neoptera</taxon>
        <taxon>Polyneoptera</taxon>
        <taxon>Dictyoptera</taxon>
        <taxon>Blattodea</taxon>
        <taxon>Blattoidea</taxon>
        <taxon>Termitoidae</taxon>
        <taxon>Rhinotermitidae</taxon>
        <taxon>Coptotermes</taxon>
    </lineage>
</organism>
<feature type="region of interest" description="Disordered" evidence="14">
    <location>
        <begin position="1"/>
        <end position="22"/>
    </location>
</feature>
<dbReference type="InterPro" id="IPR042036">
    <property type="entry name" value="RRP8_N"/>
</dbReference>
<dbReference type="Proteomes" id="UP000502823">
    <property type="component" value="Unassembled WGS sequence"/>
</dbReference>
<evidence type="ECO:0000256" key="10">
    <source>
        <dbReference type="ARBA" id="ARBA00023015"/>
    </source>
</evidence>
<dbReference type="GO" id="GO:0008168">
    <property type="term" value="F:methyltransferase activity"/>
    <property type="evidence" value="ECO:0007669"/>
    <property type="project" value="UniProtKB-KW"/>
</dbReference>
<keyword evidence="4" id="KW-0678">Repressor</keyword>
<dbReference type="SUPFAM" id="SSF53335">
    <property type="entry name" value="S-adenosyl-L-methionine-dependent methyltransferases"/>
    <property type="match status" value="1"/>
</dbReference>
<accession>A0A6L2PU86</accession>
<evidence type="ECO:0000313" key="17">
    <source>
        <dbReference type="Proteomes" id="UP000502823"/>
    </source>
</evidence>
<dbReference type="GO" id="GO:0033553">
    <property type="term" value="C:rDNA heterochromatin"/>
    <property type="evidence" value="ECO:0007669"/>
    <property type="project" value="TreeGrafter"/>
</dbReference>
<gene>
    <name evidence="16" type="ORF">Cfor_01955</name>
    <name evidence="15" type="ORF">Cfor_02259</name>
</gene>
<protein>
    <recommendedName>
        <fullName evidence="3 13">Ribosomal RNA-processing protein 8</fullName>
        <ecNumber evidence="13">2.1.1.-</ecNumber>
    </recommendedName>
</protein>
<dbReference type="EMBL" id="BLKM01008942">
    <property type="protein sequence ID" value="GFG35391.1"/>
    <property type="molecule type" value="Genomic_DNA"/>
</dbReference>
<keyword evidence="7 13" id="KW-0808">Transferase</keyword>
<dbReference type="GO" id="GO:0046015">
    <property type="term" value="P:regulation of transcription by glucose"/>
    <property type="evidence" value="ECO:0007669"/>
    <property type="project" value="TreeGrafter"/>
</dbReference>
<dbReference type="PANTHER" id="PTHR12787">
    <property type="entry name" value="RIBOSOMAL RNA-PROCESSING PROTEIN 8"/>
    <property type="match status" value="1"/>
</dbReference>
<evidence type="ECO:0000256" key="13">
    <source>
        <dbReference type="RuleBase" id="RU365074"/>
    </source>
</evidence>
<dbReference type="FunFam" id="1.10.10.2150:FF:000001">
    <property type="entry name" value="Ribosomal RNA-processing protein 8"/>
    <property type="match status" value="1"/>
</dbReference>
<comment type="caution">
    <text evidence="16">The sequence shown here is derived from an EMBL/GenBank/DDBJ whole genome shotgun (WGS) entry which is preliminary data.</text>
</comment>
<keyword evidence="11" id="KW-0804">Transcription</keyword>
<keyword evidence="12 13" id="KW-0539">Nucleus</keyword>
<sequence>QSRKGRKKKNKSKKDVKTKKIIKHKQSFQTEVDQSIQTSFYNVAIEKNMIKPESLSLPAVSNKMQNAERRKVKNEGEKKRSLSGSKEKCQSFDHESNTHMSGVPVTHLGSCRKRKWSLLSDSGSVQCRSKKRKKNSSQDDLLSSESNIVNKHTDSGNEKLRQRNGKNHKKKHRESIDSRHENLSETLQKSGSTVKSPYSTQRLKQMIVASNTNQLNKGSISENKRVKETGTLRERMLRRLQGSHFRYINEQLYTSGGKDAKEYFEAEPEAFEAYHEGYKQQVQQWPINPLDVIIKALKKKSSELVVADFGCGDARLAQSIPNKVHSFDFVATSKEVTVCNMAHTPLPTANVDVVVFCLSLMGTDLGAYLTEANRVLKERGLLKIAEVESRFEDVQSFIQKLEKFGFVNTWKDLSHNLFYFMDFKKEKCISKKMKKKLPELILKPCLYKKR</sequence>
<feature type="region of interest" description="Disordered" evidence="14">
    <location>
        <begin position="56"/>
        <end position="106"/>
    </location>
</feature>
<evidence type="ECO:0000256" key="7">
    <source>
        <dbReference type="ARBA" id="ARBA00022679"/>
    </source>
</evidence>
<evidence type="ECO:0000256" key="1">
    <source>
        <dbReference type="ARBA" id="ARBA00004604"/>
    </source>
</evidence>
<evidence type="ECO:0000256" key="12">
    <source>
        <dbReference type="ARBA" id="ARBA00023242"/>
    </source>
</evidence>
<dbReference type="GO" id="GO:0032259">
    <property type="term" value="P:methylation"/>
    <property type="evidence" value="ECO:0007669"/>
    <property type="project" value="UniProtKB-KW"/>
</dbReference>
<dbReference type="FunCoup" id="A0A6L2PU86">
    <property type="interactions" value="1334"/>
</dbReference>
<feature type="compositionally biased region" description="Basic and acidic residues" evidence="14">
    <location>
        <begin position="174"/>
        <end position="183"/>
    </location>
</feature>
<keyword evidence="8 13" id="KW-0949">S-adenosyl-L-methionine</keyword>
<comment type="function">
    <text evidence="13">Probable methyltransferase required to silence rDNA.</text>
</comment>
<dbReference type="InterPro" id="IPR007823">
    <property type="entry name" value="RRP8"/>
</dbReference>
<dbReference type="OrthoDB" id="10258825at2759"/>
<evidence type="ECO:0000256" key="6">
    <source>
        <dbReference type="ARBA" id="ARBA00022603"/>
    </source>
</evidence>
<evidence type="ECO:0000256" key="9">
    <source>
        <dbReference type="ARBA" id="ARBA00022853"/>
    </source>
</evidence>
<dbReference type="Gene3D" id="3.40.50.150">
    <property type="entry name" value="Vaccinia Virus protein VP39"/>
    <property type="match status" value="1"/>
</dbReference>
<keyword evidence="10" id="KW-0805">Transcription regulation</keyword>
<feature type="compositionally biased region" description="Basic and acidic residues" evidence="14">
    <location>
        <begin position="151"/>
        <end position="161"/>
    </location>
</feature>
<dbReference type="PANTHER" id="PTHR12787:SF0">
    <property type="entry name" value="RIBOSOMAL RNA-PROCESSING PROTEIN 8"/>
    <property type="match status" value="1"/>
</dbReference>
<dbReference type="InterPro" id="IPR029063">
    <property type="entry name" value="SAM-dependent_MTases_sf"/>
</dbReference>
<dbReference type="EC" id="2.1.1.-" evidence="13"/>
<dbReference type="FunFam" id="3.40.50.150:FF:000068">
    <property type="entry name" value="Ribosomal RNA-processing protein 8"/>
    <property type="match status" value="1"/>
</dbReference>
<evidence type="ECO:0000313" key="15">
    <source>
        <dbReference type="EMBL" id="GFG35391.1"/>
    </source>
</evidence>
<evidence type="ECO:0000256" key="5">
    <source>
        <dbReference type="ARBA" id="ARBA00022552"/>
    </source>
</evidence>
<evidence type="ECO:0000256" key="2">
    <source>
        <dbReference type="ARBA" id="ARBA00006301"/>
    </source>
</evidence>
<comment type="subcellular location">
    <subcellularLocation>
        <location evidence="1 13">Nucleus</location>
        <location evidence="1 13">Nucleolus</location>
    </subcellularLocation>
</comment>
<keyword evidence="6 13" id="KW-0489">Methyltransferase</keyword>
<dbReference type="GO" id="GO:0000183">
    <property type="term" value="P:rDNA heterochromatin formation"/>
    <property type="evidence" value="ECO:0007669"/>
    <property type="project" value="TreeGrafter"/>
</dbReference>
<feature type="compositionally biased region" description="Polar residues" evidence="14">
    <location>
        <begin position="184"/>
        <end position="199"/>
    </location>
</feature>
<evidence type="ECO:0000256" key="14">
    <source>
        <dbReference type="SAM" id="MobiDB-lite"/>
    </source>
</evidence>
<dbReference type="GO" id="GO:0005677">
    <property type="term" value="C:chromatin silencing complex"/>
    <property type="evidence" value="ECO:0007669"/>
    <property type="project" value="TreeGrafter"/>
</dbReference>
<evidence type="ECO:0000256" key="3">
    <source>
        <dbReference type="ARBA" id="ARBA00020203"/>
    </source>
</evidence>
<dbReference type="Pfam" id="PF05148">
    <property type="entry name" value="Methyltransf_8"/>
    <property type="match status" value="1"/>
</dbReference>
<reference evidence="16" key="1">
    <citation type="journal article" date="2020" name="J. Asia-Pac. Entomol.">
        <title>Draft genome sequence of the termite, Coptotermes formosanus: Genetic insights into the pyruvate dehydrogenase complex of the termite.</title>
        <authorList>
            <person name="Itakura S."/>
            <person name="Yosikawa Y."/>
            <person name="Togami Y."/>
            <person name="Umezawa K."/>
        </authorList>
    </citation>
    <scope>NUCLEOTIDE SEQUENCE</scope>
    <source>
        <tissue evidence="16">Head</tissue>
    </source>
</reference>
<dbReference type="Gene3D" id="1.10.10.2150">
    <property type="entry name" value="Ribosomal RNA-processing protein 8, N-terminal domain"/>
    <property type="match status" value="1"/>
</dbReference>
<dbReference type="GO" id="GO:0042149">
    <property type="term" value="P:cellular response to glucose starvation"/>
    <property type="evidence" value="ECO:0007669"/>
    <property type="project" value="TreeGrafter"/>
</dbReference>
<feature type="compositionally biased region" description="Basic and acidic residues" evidence="14">
    <location>
        <begin position="66"/>
        <end position="97"/>
    </location>
</feature>
<evidence type="ECO:0000256" key="4">
    <source>
        <dbReference type="ARBA" id="ARBA00022491"/>
    </source>
</evidence>
<dbReference type="GO" id="GO:0006364">
    <property type="term" value="P:rRNA processing"/>
    <property type="evidence" value="ECO:0007669"/>
    <property type="project" value="UniProtKB-UniRule"/>
</dbReference>
<evidence type="ECO:0000313" key="16">
    <source>
        <dbReference type="EMBL" id="GFG36056.1"/>
    </source>
</evidence>